<evidence type="ECO:0000313" key="1">
    <source>
        <dbReference type="EMBL" id="RYN25586.1"/>
    </source>
</evidence>
<gene>
    <name evidence="1" type="ORF">AA0114_g12688</name>
</gene>
<sequence>MAKSPHVEPFLFCLLEDFRWHVREYHGDQPTQRLPSLTNPVHPIFKLERWATHPGQHFVEIYQRILPALQLASLFLCEDGPLLWYSRLTFSERRLNSAGKAYLVPTPYSTTPQALALVKTNLKNLSKVITFMFAPQDFHKKQNWGTAYHRRENMPFFQELRTENLPFVPPSSGIANPSIVLSRRFDIFFHKTFATPHQNLDKYYRALLMLASVIGHEVAHSYNFFVHGAYGPLEPFWDITEKSGELGYSWQWNILGCVPLPMGSKAGDDDNGRFYPLAIVKIEEYHSKADQERIMGAIKASTNAEFTQRDSSGNRRTWPAVDVTKFRGSTWGPDETAMGFVASILSIRPRWIAGWFQQTLWKNIKTNWTQKQYYLPPSLGECFVIMYDRSASATYIQRPLHPGNEVDAKIIRHRRVREGGPILVKR</sequence>
<reference evidence="2" key="1">
    <citation type="journal article" date="2019" name="bioRxiv">
        <title>Genomics, evolutionary history and diagnostics of the Alternaria alternata species group including apple and Asian pear pathotypes.</title>
        <authorList>
            <person name="Armitage A.D."/>
            <person name="Cockerton H.M."/>
            <person name="Sreenivasaprasad S."/>
            <person name="Woodhall J.W."/>
            <person name="Lane C.R."/>
            <person name="Harrison R.J."/>
            <person name="Clarkson J.P."/>
        </authorList>
    </citation>
    <scope>NUCLEOTIDE SEQUENCE [LARGE SCALE GENOMIC DNA]</scope>
    <source>
        <strain evidence="2">FERA 1082</strain>
    </source>
</reference>
<comment type="caution">
    <text evidence="1">The sequence shown here is derived from an EMBL/GenBank/DDBJ whole genome shotgun (WGS) entry which is preliminary data.</text>
</comment>
<dbReference type="Proteomes" id="UP000292402">
    <property type="component" value="Unassembled WGS sequence"/>
</dbReference>
<name>A0A4Q4LY93_9PLEO</name>
<proteinExistence type="predicted"/>
<dbReference type="EMBL" id="PDXA01000095">
    <property type="protein sequence ID" value="RYN25586.1"/>
    <property type="molecule type" value="Genomic_DNA"/>
</dbReference>
<evidence type="ECO:0000313" key="2">
    <source>
        <dbReference type="Proteomes" id="UP000292402"/>
    </source>
</evidence>
<organism evidence="1 2">
    <name type="scientific">Alternaria tenuissima</name>
    <dbReference type="NCBI Taxonomy" id="119927"/>
    <lineage>
        <taxon>Eukaryota</taxon>
        <taxon>Fungi</taxon>
        <taxon>Dikarya</taxon>
        <taxon>Ascomycota</taxon>
        <taxon>Pezizomycotina</taxon>
        <taxon>Dothideomycetes</taxon>
        <taxon>Pleosporomycetidae</taxon>
        <taxon>Pleosporales</taxon>
        <taxon>Pleosporineae</taxon>
        <taxon>Pleosporaceae</taxon>
        <taxon>Alternaria</taxon>
        <taxon>Alternaria sect. Alternaria</taxon>
        <taxon>Alternaria alternata complex</taxon>
    </lineage>
</organism>
<dbReference type="AlphaFoldDB" id="A0A4Q4LY93"/>
<accession>A0A4Q4LY93</accession>
<protein>
    <submittedName>
        <fullName evidence="1">Uncharacterized protein</fullName>
    </submittedName>
</protein>